<proteinExistence type="predicted"/>
<accession>A0A7J8CHN2</accession>
<name>A0A7J8CHN2_ROUAE</name>
<comment type="caution">
    <text evidence="1">The sequence shown here is derived from an EMBL/GenBank/DDBJ whole genome shotgun (WGS) entry which is preliminary data.</text>
</comment>
<dbReference type="EMBL" id="JACASE010000014">
    <property type="protein sequence ID" value="KAF6410375.1"/>
    <property type="molecule type" value="Genomic_DNA"/>
</dbReference>
<organism evidence="1 2">
    <name type="scientific">Rousettus aegyptiacus</name>
    <name type="common">Egyptian fruit bat</name>
    <name type="synonym">Pteropus aegyptiacus</name>
    <dbReference type="NCBI Taxonomy" id="9407"/>
    <lineage>
        <taxon>Eukaryota</taxon>
        <taxon>Metazoa</taxon>
        <taxon>Chordata</taxon>
        <taxon>Craniata</taxon>
        <taxon>Vertebrata</taxon>
        <taxon>Euteleostomi</taxon>
        <taxon>Mammalia</taxon>
        <taxon>Eutheria</taxon>
        <taxon>Laurasiatheria</taxon>
        <taxon>Chiroptera</taxon>
        <taxon>Yinpterochiroptera</taxon>
        <taxon>Pteropodoidea</taxon>
        <taxon>Pteropodidae</taxon>
        <taxon>Rousettinae</taxon>
        <taxon>Rousettus</taxon>
    </lineage>
</organism>
<sequence>MTAALCKTLGRAGGGGTRQAGPRLGACDGQAADMGRGSGLSSVPKTWTLPLSFVPLHILADNAVFVETGTRGSRGDCSRHGRVPPSVTLGCVSVGSVGALSSAASVFLQADSEPAALREERSPSFEPGLQLLIK</sequence>
<dbReference type="AlphaFoldDB" id="A0A7J8CHN2"/>
<gene>
    <name evidence="1" type="ORF">HJG63_008939</name>
</gene>
<protein>
    <submittedName>
        <fullName evidence="1">Uncharacterized protein</fullName>
    </submittedName>
</protein>
<dbReference type="Proteomes" id="UP000593571">
    <property type="component" value="Unassembled WGS sequence"/>
</dbReference>
<evidence type="ECO:0000313" key="2">
    <source>
        <dbReference type="Proteomes" id="UP000593571"/>
    </source>
</evidence>
<reference evidence="1 2" key="1">
    <citation type="journal article" date="2020" name="Nature">
        <title>Six reference-quality genomes reveal evolution of bat adaptations.</title>
        <authorList>
            <person name="Jebb D."/>
            <person name="Huang Z."/>
            <person name="Pippel M."/>
            <person name="Hughes G.M."/>
            <person name="Lavrichenko K."/>
            <person name="Devanna P."/>
            <person name="Winkler S."/>
            <person name="Jermiin L.S."/>
            <person name="Skirmuntt E.C."/>
            <person name="Katzourakis A."/>
            <person name="Burkitt-Gray L."/>
            <person name="Ray D.A."/>
            <person name="Sullivan K.A.M."/>
            <person name="Roscito J.G."/>
            <person name="Kirilenko B.M."/>
            <person name="Davalos L.M."/>
            <person name="Corthals A.P."/>
            <person name="Power M.L."/>
            <person name="Jones G."/>
            <person name="Ransome R.D."/>
            <person name="Dechmann D.K.N."/>
            <person name="Locatelli A.G."/>
            <person name="Puechmaille S.J."/>
            <person name="Fedrigo O."/>
            <person name="Jarvis E.D."/>
            <person name="Hiller M."/>
            <person name="Vernes S.C."/>
            <person name="Myers E.W."/>
            <person name="Teeling E.C."/>
        </authorList>
    </citation>
    <scope>NUCLEOTIDE SEQUENCE [LARGE SCALE GENOMIC DNA]</scope>
    <source>
        <strain evidence="1">MRouAeg1</strain>
        <tissue evidence="1">Muscle</tissue>
    </source>
</reference>
<evidence type="ECO:0000313" key="1">
    <source>
        <dbReference type="EMBL" id="KAF6410375.1"/>
    </source>
</evidence>
<keyword evidence="2" id="KW-1185">Reference proteome</keyword>